<dbReference type="GO" id="GO:0003677">
    <property type="term" value="F:DNA binding"/>
    <property type="evidence" value="ECO:0007669"/>
    <property type="project" value="InterPro"/>
</dbReference>
<gene>
    <name evidence="2" type="ORF">F6H94_04285</name>
</gene>
<dbReference type="EMBL" id="VYWW01000013">
    <property type="protein sequence ID" value="KAA9322979.1"/>
    <property type="molecule type" value="Genomic_DNA"/>
</dbReference>
<dbReference type="PANTHER" id="PTHR36180:SF2">
    <property type="entry name" value="BRO FAMILY PROTEIN"/>
    <property type="match status" value="1"/>
</dbReference>
<dbReference type="AlphaFoldDB" id="A0A5N1ICI5"/>
<dbReference type="OrthoDB" id="9812611at2"/>
<dbReference type="RefSeq" id="WP_006588882.1">
    <property type="nucleotide sequence ID" value="NZ_VNGB01000002.1"/>
</dbReference>
<comment type="caution">
    <text evidence="2">The sequence shown here is derived from an EMBL/GenBank/DDBJ whole genome shotgun (WGS) entry which is preliminary data.</text>
</comment>
<dbReference type="InterPro" id="IPR003497">
    <property type="entry name" value="BRO_N_domain"/>
</dbReference>
<reference evidence="2 3" key="1">
    <citation type="submission" date="2019-09" db="EMBL/GenBank/DDBJ databases">
        <title>Draft genome sequence assemblies of isolates from the urinary tract.</title>
        <authorList>
            <person name="Mores C.R."/>
            <person name="Putonti C."/>
            <person name="Wolfe A.J."/>
        </authorList>
    </citation>
    <scope>NUCLEOTIDE SEQUENCE [LARGE SCALE GENOMIC DNA]</scope>
    <source>
        <strain evidence="2 3">UMB246</strain>
    </source>
</reference>
<evidence type="ECO:0000313" key="2">
    <source>
        <dbReference type="EMBL" id="KAA9322979.1"/>
    </source>
</evidence>
<protein>
    <submittedName>
        <fullName evidence="2">Phage repressor protein/antirepressor Ant</fullName>
    </submittedName>
</protein>
<dbReference type="Proteomes" id="UP000327236">
    <property type="component" value="Unassembled WGS sequence"/>
</dbReference>
<organism evidence="2 3">
    <name type="scientific">Lactobacillus jensenii</name>
    <dbReference type="NCBI Taxonomy" id="109790"/>
    <lineage>
        <taxon>Bacteria</taxon>
        <taxon>Bacillati</taxon>
        <taxon>Bacillota</taxon>
        <taxon>Bacilli</taxon>
        <taxon>Lactobacillales</taxon>
        <taxon>Lactobacillaceae</taxon>
        <taxon>Lactobacillus</taxon>
    </lineage>
</organism>
<dbReference type="SMART" id="SM01040">
    <property type="entry name" value="Bro-N"/>
    <property type="match status" value="1"/>
</dbReference>
<evidence type="ECO:0000313" key="3">
    <source>
        <dbReference type="Proteomes" id="UP000327236"/>
    </source>
</evidence>
<dbReference type="PROSITE" id="PS51750">
    <property type="entry name" value="BRO_N"/>
    <property type="match status" value="1"/>
</dbReference>
<feature type="domain" description="Bro-N" evidence="1">
    <location>
        <begin position="1"/>
        <end position="105"/>
    </location>
</feature>
<dbReference type="PANTHER" id="PTHR36180">
    <property type="entry name" value="DNA-BINDING PROTEIN-RELATED-RELATED"/>
    <property type="match status" value="1"/>
</dbReference>
<accession>A0A5N1ICI5</accession>
<dbReference type="Pfam" id="PF02498">
    <property type="entry name" value="Bro-N"/>
    <property type="match status" value="1"/>
</dbReference>
<sequence>MSDLQIFNFSGADIRTLTIDEEPYFVGKDVAEVLGYKNTKDALIRHVDDDDKRGSQITTPSGRQTMIVISESGLYSLILSSKLPTAKKFKHWVTSEVLPAIRKHGAYMTDEKAFDVVNNKSGLADLLQQAADQLKQKDIQIAELKPKALFADSVATSDSTILVGELAKILRGNGIEIGQNRLFDWLRTNGYLISKKGSSYNLPTQKSMNLGLFKIKETTINHFNGSVSISKTAKVTGKGQQYFINKFLNCAKVTFFGSDKKLVTYVDAQKHPKQKKS</sequence>
<evidence type="ECO:0000259" key="1">
    <source>
        <dbReference type="PROSITE" id="PS51750"/>
    </source>
</evidence>
<dbReference type="Pfam" id="PF03374">
    <property type="entry name" value="ANT"/>
    <property type="match status" value="1"/>
</dbReference>
<proteinExistence type="predicted"/>
<name>A0A5N1ICI5_LACJE</name>
<dbReference type="InterPro" id="IPR005039">
    <property type="entry name" value="Ant_C"/>
</dbReference>